<gene>
    <name evidence="2" type="ORF">KC19_6G134500</name>
</gene>
<feature type="region of interest" description="Disordered" evidence="1">
    <location>
        <begin position="23"/>
        <end position="46"/>
    </location>
</feature>
<evidence type="ECO:0000313" key="3">
    <source>
        <dbReference type="Proteomes" id="UP000822688"/>
    </source>
</evidence>
<name>A0A8T0HHC0_CERPU</name>
<evidence type="ECO:0000313" key="2">
    <source>
        <dbReference type="EMBL" id="KAG0570038.1"/>
    </source>
</evidence>
<sequence length="78" mass="8509">MQLYRSYVGGSAPESGIQAIATRASSSEMHHQGDFHDGQTPGSARCGDWVIRKPESRGYLNHQMLGDSRTTETAKRGS</sequence>
<comment type="caution">
    <text evidence="2">The sequence shown here is derived from an EMBL/GenBank/DDBJ whole genome shotgun (WGS) entry which is preliminary data.</text>
</comment>
<dbReference type="Proteomes" id="UP000822688">
    <property type="component" value="Chromosome 6"/>
</dbReference>
<organism evidence="2 3">
    <name type="scientific">Ceratodon purpureus</name>
    <name type="common">Fire moss</name>
    <name type="synonym">Dicranum purpureum</name>
    <dbReference type="NCBI Taxonomy" id="3225"/>
    <lineage>
        <taxon>Eukaryota</taxon>
        <taxon>Viridiplantae</taxon>
        <taxon>Streptophyta</taxon>
        <taxon>Embryophyta</taxon>
        <taxon>Bryophyta</taxon>
        <taxon>Bryophytina</taxon>
        <taxon>Bryopsida</taxon>
        <taxon>Dicranidae</taxon>
        <taxon>Pseudoditrichales</taxon>
        <taxon>Ditrichaceae</taxon>
        <taxon>Ceratodon</taxon>
    </lineage>
</organism>
<reference evidence="2 3" key="1">
    <citation type="submission" date="2020-06" db="EMBL/GenBank/DDBJ databases">
        <title>WGS assembly of Ceratodon purpureus strain R40.</title>
        <authorList>
            <person name="Carey S.B."/>
            <person name="Jenkins J."/>
            <person name="Shu S."/>
            <person name="Lovell J.T."/>
            <person name="Sreedasyam A."/>
            <person name="Maumus F."/>
            <person name="Tiley G.P."/>
            <person name="Fernandez-Pozo N."/>
            <person name="Barry K."/>
            <person name="Chen C."/>
            <person name="Wang M."/>
            <person name="Lipzen A."/>
            <person name="Daum C."/>
            <person name="Saski C.A."/>
            <person name="Payton A.C."/>
            <person name="Mcbreen J.C."/>
            <person name="Conrad R.E."/>
            <person name="Kollar L.M."/>
            <person name="Olsson S."/>
            <person name="Huttunen S."/>
            <person name="Landis J.B."/>
            <person name="Wickett N.J."/>
            <person name="Johnson M.G."/>
            <person name="Rensing S.A."/>
            <person name="Grimwood J."/>
            <person name="Schmutz J."/>
            <person name="Mcdaniel S.F."/>
        </authorList>
    </citation>
    <scope>NUCLEOTIDE SEQUENCE [LARGE SCALE GENOMIC DNA]</scope>
    <source>
        <strain evidence="2 3">R40</strain>
    </source>
</reference>
<dbReference type="AlphaFoldDB" id="A0A8T0HHC0"/>
<proteinExistence type="predicted"/>
<evidence type="ECO:0000256" key="1">
    <source>
        <dbReference type="SAM" id="MobiDB-lite"/>
    </source>
</evidence>
<protein>
    <submittedName>
        <fullName evidence="2">Uncharacterized protein</fullName>
    </submittedName>
</protein>
<dbReference type="EMBL" id="CM026427">
    <property type="protein sequence ID" value="KAG0570038.1"/>
    <property type="molecule type" value="Genomic_DNA"/>
</dbReference>
<keyword evidence="3" id="KW-1185">Reference proteome</keyword>
<feature type="compositionally biased region" description="Basic and acidic residues" evidence="1">
    <location>
        <begin position="28"/>
        <end position="37"/>
    </location>
</feature>
<accession>A0A8T0HHC0</accession>